<dbReference type="SMART" id="SM00823">
    <property type="entry name" value="PKS_PP"/>
    <property type="match status" value="5"/>
</dbReference>
<dbReference type="Gene3D" id="3.30.559.30">
    <property type="entry name" value="Nonribosomal peptide synthetase, condensation domain"/>
    <property type="match status" value="6"/>
</dbReference>
<dbReference type="Gene3D" id="3.40.50.12780">
    <property type="entry name" value="N-terminal domain of ligase-like"/>
    <property type="match status" value="1"/>
</dbReference>
<evidence type="ECO:0000259" key="9">
    <source>
        <dbReference type="PROSITE" id="PS50075"/>
    </source>
</evidence>
<feature type="domain" description="Carrier" evidence="9">
    <location>
        <begin position="1775"/>
        <end position="1849"/>
    </location>
</feature>
<dbReference type="Pfam" id="PF00501">
    <property type="entry name" value="AMP-binding"/>
    <property type="match status" value="3"/>
</dbReference>
<evidence type="ECO:0000313" key="10">
    <source>
        <dbReference type="EMBL" id="OXV11350.1"/>
    </source>
</evidence>
<dbReference type="NCBIfam" id="NF003417">
    <property type="entry name" value="PRK04813.1"/>
    <property type="match status" value="3"/>
</dbReference>
<organism evidence="10 11">
    <name type="scientific">Elaphomyces granulatus</name>
    <dbReference type="NCBI Taxonomy" id="519963"/>
    <lineage>
        <taxon>Eukaryota</taxon>
        <taxon>Fungi</taxon>
        <taxon>Dikarya</taxon>
        <taxon>Ascomycota</taxon>
        <taxon>Pezizomycotina</taxon>
        <taxon>Eurotiomycetes</taxon>
        <taxon>Eurotiomycetidae</taxon>
        <taxon>Eurotiales</taxon>
        <taxon>Elaphomycetaceae</taxon>
        <taxon>Elaphomyces</taxon>
    </lineage>
</organism>
<dbReference type="InterPro" id="IPR009081">
    <property type="entry name" value="PP-bd_ACP"/>
</dbReference>
<dbReference type="InterPro" id="IPR010071">
    <property type="entry name" value="AA_adenyl_dom"/>
</dbReference>
<dbReference type="PANTHER" id="PTHR45527">
    <property type="entry name" value="NONRIBOSOMAL PEPTIDE SYNTHETASE"/>
    <property type="match status" value="1"/>
</dbReference>
<dbReference type="Pfam" id="PF00550">
    <property type="entry name" value="PP-binding"/>
    <property type="match status" value="6"/>
</dbReference>
<keyword evidence="3" id="KW-0597">Phosphoprotein</keyword>
<dbReference type="InterPro" id="IPR006162">
    <property type="entry name" value="Ppantetheine_attach_site"/>
</dbReference>
<dbReference type="CDD" id="cd19542">
    <property type="entry name" value="CT_NRPS-like"/>
    <property type="match status" value="1"/>
</dbReference>
<dbReference type="GO" id="GO:0043041">
    <property type="term" value="P:amino acid activation for nonribosomal peptide biosynthetic process"/>
    <property type="evidence" value="ECO:0007669"/>
    <property type="project" value="TreeGrafter"/>
</dbReference>
<dbReference type="InterPro" id="IPR020845">
    <property type="entry name" value="AMP-binding_CS"/>
</dbReference>
<dbReference type="InterPro" id="IPR020806">
    <property type="entry name" value="PKS_PP-bd"/>
</dbReference>
<evidence type="ECO:0000313" key="11">
    <source>
        <dbReference type="Proteomes" id="UP000243515"/>
    </source>
</evidence>
<dbReference type="PANTHER" id="PTHR45527:SF1">
    <property type="entry name" value="FATTY ACID SYNTHASE"/>
    <property type="match status" value="1"/>
</dbReference>
<dbReference type="InterPro" id="IPR042099">
    <property type="entry name" value="ANL_N_sf"/>
</dbReference>
<dbReference type="InterPro" id="IPR045851">
    <property type="entry name" value="AMP-bd_C_sf"/>
</dbReference>
<feature type="region of interest" description="Disordered" evidence="8">
    <location>
        <begin position="2314"/>
        <end position="2333"/>
    </location>
</feature>
<gene>
    <name evidence="10" type="ORF">Egran_00889</name>
</gene>
<dbReference type="Pfam" id="PF00668">
    <property type="entry name" value="Condensation"/>
    <property type="match status" value="6"/>
</dbReference>
<evidence type="ECO:0000256" key="8">
    <source>
        <dbReference type="SAM" id="MobiDB-lite"/>
    </source>
</evidence>
<dbReference type="GO" id="GO:0016874">
    <property type="term" value="F:ligase activity"/>
    <property type="evidence" value="ECO:0007669"/>
    <property type="project" value="UniProtKB-KW"/>
</dbReference>
<comment type="similarity">
    <text evidence="5">Belongs to the NRP synthetase family.</text>
</comment>
<dbReference type="Gene3D" id="3.40.50.980">
    <property type="match status" value="4"/>
</dbReference>
<comment type="pathway">
    <text evidence="1">Siderophore biosynthesis.</text>
</comment>
<evidence type="ECO:0000256" key="3">
    <source>
        <dbReference type="ARBA" id="ARBA00022553"/>
    </source>
</evidence>
<dbReference type="GO" id="GO:0005737">
    <property type="term" value="C:cytoplasm"/>
    <property type="evidence" value="ECO:0007669"/>
    <property type="project" value="TreeGrafter"/>
</dbReference>
<dbReference type="OrthoDB" id="416786at2759"/>
<dbReference type="FunFam" id="3.30.300.30:FF:000033">
    <property type="entry name" value="Nonribosomal siderophore peptide synthase SidC"/>
    <property type="match status" value="1"/>
</dbReference>
<accession>A0A232M4J2</accession>
<dbReference type="GO" id="GO:0010106">
    <property type="term" value="P:cellular response to iron ion starvation"/>
    <property type="evidence" value="ECO:0007669"/>
    <property type="project" value="UniProtKB-ARBA"/>
</dbReference>
<dbReference type="SUPFAM" id="SSF56801">
    <property type="entry name" value="Acetyl-CoA synthetase-like"/>
    <property type="match status" value="3"/>
</dbReference>
<feature type="domain" description="Carrier" evidence="9">
    <location>
        <begin position="2333"/>
        <end position="2406"/>
    </location>
</feature>
<keyword evidence="11" id="KW-1185">Reference proteome</keyword>
<dbReference type="Gene3D" id="3.30.300.30">
    <property type="match status" value="3"/>
</dbReference>
<evidence type="ECO:0000256" key="1">
    <source>
        <dbReference type="ARBA" id="ARBA00004924"/>
    </source>
</evidence>
<dbReference type="InterPro" id="IPR001242">
    <property type="entry name" value="Condensation_dom"/>
</dbReference>
<feature type="compositionally biased region" description="Polar residues" evidence="8">
    <location>
        <begin position="2314"/>
        <end position="2328"/>
    </location>
</feature>
<dbReference type="EMBL" id="NPHW01002493">
    <property type="protein sequence ID" value="OXV11350.1"/>
    <property type="molecule type" value="Genomic_DNA"/>
</dbReference>
<dbReference type="Gene3D" id="1.10.1200.10">
    <property type="entry name" value="ACP-like"/>
    <property type="match status" value="5"/>
</dbReference>
<sequence>MNRFTIFPNLYGSIRQDGSLQEVIEWSLDSPEIPVDVLVLSWAMLLRSFTGDEFLIFALDGEPVRADLSTRTFYKIEPESIVQADQGCTAVYTQGPHNSGGAWSLSINLNLATGTGTLQSFGILSSFLKEIGLQLKQFIRRQAQLSELHVHIAPAEQPQLSILNPNPRTLPGPQLLHQLVLESEQKSDYAVEFLCPGGRIQTLSYQTLDQCSARLAAHVERALYHTTREHSRSVVIPVFIPQSVDLYIAWLAILRAGAAFCPLGIDTPTERIKFILEDVKASVVVTQSLFAESFPADSGIKLIFIDDLHSLSEAVLDKRCTSAGSLAYVMYTSGSTGRPKGVGISHHAVTQSLLAQDKLIPQFKRFLQFAAPNFDISVFEVFFPLMRGATVVGSERSAMIRDLSHVMKEMQVDAAELTPTVAGELLRERNAVPSLKILLTIGEMLTKHVVDEFGASSTFEGVLHGMYGPTEATIHCTVASNFKADSSVNLIGRPFETVSAFVIPFGPPMEYSVSDLNILPMGQIGELVIGGGQLANGYINRPDENSKAYLDNRLYGRLYRTGDKARILPNGDIECLGRISSGQVKLRGQRVELGEIEHVVSLARNVLNTVAIVANGILVVFICIDSGGATIPELRLNCQKWLPSFMIPREFVLIDKFPVLASGKIDRKALEMEYLQNIGSKRSPGITPYRDLVEEKISECVIDILNVPITSSQSLSSRGLDSLSGIRLASRLRGIGINVDVGKLLAADSIEGIWCLATEVLAMIPQERMDSDFLLACQMIKTKAFEKLPSTVLHSEIACVEPCTPIQLAMLSESHRNPKAYCNWTELHFQRGLGVSLVKRAFCRVADLNDILRSDFIELGLTESVYGRLIWKKLKHDVFQETSRFSSGSILHIENGILCPLKVQFKEENEQIQVLIHMHHAIYDGWSLELFLDDLNNALLEQTLTQRSSYSNVSAFYMDFSRCQSMQASTYWQSQLHGVVPAPWPKFVDRIGASGGIDVVERMLDVSMPSLQRTSQRLNVTRQTIFQAAFAYLLSCYFGMSDIVFGTVFSGRTLPVNDIESIIGPCIQVLPTRVNVAEIQSVLDLIRVIHSINRHNLIYGALPLKEIKKASGIDPEESLFDSLITWQETLQTNQKSVRVFEITSTDILEFALTLQLEPMGNSVYAKAVYDKSVLPASQVETFLEQINNIVSLFIQEQDISIDGIDDRLPTTILSIENPEFEAQANLPELAFGVERMARDDPGRIAVEFLQSFDIGSGQGVLESISYYELNARANRLSRCLLEHGAGTGDFVGIVLEKSIDLYVSILAVIKTGTAYVPVTPQTPFNRLRSIMEETKSRICITNSLIGNSMRGCGVRYIINPEDDKLKNYLETNVLHPSYDTNTAYVVFTSGSTGKPKGVLITRHNLQSNIAVLTGIYPIGDRAKMLQACSQAFDVSVFEIFFSWHVGMTLCSATNDVMFQDIEQIIRTMKVSHLSLTPTVAALVNPENVPGVRFLVTSGEGMTVKVHKEWANRGLYQGYGPSETTNICTVQPNVMPWDLLRNIGRPFKNTSAFVVSEKKQFSPKLRGAIGEFCFGGDQIVNTLTIGIYGNFLILFKGLGYLNLPELTHEKFIDHPKYGRLYKSGDFGRMLPDGSLIFMARQDDQFKIRGQRIELGEINNTLLQDEAVRDCTSMIVDLENKSHQQLISFWTPVAGAYVPGNIETYRAVINELYNRLRAALPHYMIPSSLIPIDSIPMTVVEKIDYKRLKEIVLQLSCDDLSVFSPDSRPSNESRELSEAETSLASIIADTLGVTQQKIHRHTSFYTIGLDSISAIYFSRRLRNAGFGQLDVSSILRNSSISRLLTFIENRAPKKQKLLESQESIEGFRRVFLGQAESVFRPTGLVVQSVIPCTPLQEIMLSKASSNPAAYYNHFLFKIEGDIGRLRKAWEYMVLRHEILRTCFITLDNATFAQAQVIFEEIDLPWAHFEASSNEIPLIMEERKSRLVNQHRDNQALPYSFCVFEDKRNNEILLLLSIHHALHDGEAMSQLFQEAELLYAGGQLPQIIQFRNFIEYMLQTGTHESENFWRQYLSGFSPTPHCLSPKFDDGLKSSIHLQISVNLDMSLKTFEEQCKKLSVSILNVFHAAWARLLAFYTNSFDVCFGNVYSCRTIPLDGVDKVVGPCFNTLPVRIRLHSAGTNMDIMKAAQESNVDILPHQLCSLRKIVKANPTSNGLRLFDTLVLLQSRQPSLDCRLWRLAKEEGEMDFPVVCEITPSQEQSHFTIALHLDTSSHSLLDVETLAHNFTLIVSHTIRYPYAQAADQSILTGTLPSPTVATTSYRDDSGISNQKRGARSEDEDQVCDILSTLSGTRPELIKKDTTIFQLGLDSINVVQISNALDKLGYDVPVRDILETPTVSEIALLLRRPTIKPDFHEDFDFKSFDSSHRPLIIKQFGIGDENIESIRPCTPVQSGMLALFLSTNGDCYFNRIMLRSSMPLNKALLRESWLKIVERHEILRTGFVELKNSMHPFAMVTYHEGAVALPWYDSAHCDTWSDPANNLHKPPWHIIVKDSDSATFVEFCALHAIYDVQSLEHIFSDVSAAYDGKELPDVVPNNVVLNLILTAANSENPELESSWKTLLQETPVLKFPDLTPHRVDNVKLLTSKRFCSKLRRLIDDGCRAKGITLQAAGQAAWARLLSAYTGETVVTFGLVLSGRHLSLDAQEVVFPCLVTLPSICRIQGSNRDLVGSIMRANAMITKAQFTPLQKIHKWLDAKQKLFDTLFVYQKFANRGKSRLWEIVEDDARIDYPVSIEIIPSSDKIEFRLTHKSDIVPPDQASLILEQFDGLLVNSIFSPDSSSTDYSIFNPNLVSITPAQESIIPSSVELLHQFVEENARDIPSKCAFEFVSDITSAGVLKQTWSYNELNSDANRIARLLQQFNATQGQLIAICFDKCPEACLAILAILKMGCAFVALDPDAPMARKQYIVTDANAKLLLCTSYRKDELKALSGIEILALDESGILDGLASESLCLGRAVSPDDICYCLYTSGTTGTPKGCEITHRNAVQAMLAFQRIFCGHWDKESRWLQFASFHFDVSVLEHYWSWSVGICVTSCPRDLLFQDLAGAIRRLQITHIDLTPSLARLICPDDVPSLCRGIFITGGEALKQEILDVWGKHKVIYNGYGPTEVTIGCTMFPRMAGNAKPSNIGPQFDNVGSYVLKPGTMSPVLRGGVGELCVSGALVGRGYLNRPELTEAKFQFLEEFQERIYRTGDLVRVLHDGSFQFLGRIDEQVKLRGQRLEIGEINEVIKSSTSELGDVATLVITHPKQSKEQLISFITRRQPRNSQTIVKVSVDQDDRYFVSAVRSSCHAKLPGYMIPTHIVPMSSFPLSANNKTETKRLKAIYEEMPLEQLQTLVAMSGERDHVDQVNAEKIKAILAELNGIALNDISVWSNIYELGMDSISVIQFVRSLRDAGFLSAQVSLVLKNPTIADLSVSLSDPKNSLLSLSTLHAAAKRKILAYTLKYSHSAAEYFRLLPAEIEGIARCTPLQEGMIYRFIESEKPLYCTSFSFELRQSVDLGLLKKAWANVQRAVQLLRVRFFPTPEGYVQVVLKGDDLPWSEINVVNEDAAVHLKDQTFQIWQEEINNFMRSPWKVHIIKSQCKVFMCLYIFHALYDGHSLPLLLEKVALNYLGRDPLFNTPSFLEVLPMGPLRKIPGTREFWVNHLTSSREHRIVTMSETMVSIPVVSTLRIGKIEGLEELKRSLKVTEHSILHACWLIVLHHYFASVPIIGIVVSGRSLDVPGVEDIIGPLFNTIPSNVQFSQLRTWSELVQACHGYYASVLPFQHTPLRDLMKWTERTPYTPLFDILFIFHKVNNALSKATDELWMHVDSLSELEYPLAFEVVRDNDGLLTLTVTAKSEYISADRAQELVGTFQDTLLQLIQNPLRALPSWNASVENLISISNSDTNGKRNSRDMGETKKSIFTWTPETCRIRDIIADLAGIEPEAVGEEISIFELGLDSIDAIKLTSTLAKAGISLPVSKIVRYRTIQQMAEKLVIVTESTIDNSVSSLVQYERDLKEILGKEGKLPEDMSRIFPTTPLQEAMVAEMFASDYRRYYNRDILEVEPEVDLERLLRAWRDVINAHPILRTSFVEIRDPSVSFSYAQIVHDRGRTDFPIINLKGKPVRSLIDHELEREGTIDVERPAFTISVAISDGKHYICLSIAHALYDGWSLELLHEDVARCYAGENCERPSYETVLGKIILASQDKNLDYWQTMLTNYCPAHFPREPHADENQPTFHRGDKLLSMASGEAHAFCMRHNVTVQALAATCWTLVLAGYLEKLDVVFGLVLSGRNFDNATEVMFPTMNTVAMRSIIHGSRLDMLQHVQGMLSDIVEYQHFPLRKAGFKGGSGSLFDTLFIYQKRPTAMPSKKKMLYRSIDNLSEVEYPISVEMEVVDASLVWRVACRDGVLGASDTNSLLDRIDRVFTLIVRYPDHATIGYLDGGISICESHVFQERAEIVECSINGELTPHHQEQWSVMETEIRNVLSVVSMTPEEKIPKEATLFHLGLDSISAIKVSSMLKKQSISLPVGEMIKAGSIRNMAKIAKSGYTRLLSLDVKEELTKMMDNVDLKHLLQSHDIDSQIVEIVFPTTPGQTYLLAMNQISPDAFYPDFIYVASGSLSKQRLNNAWARLTKEIPLLRTTFIATGQKGCPFIQVVMKNVNNPVSWHMSTDSEFIHGKTKRGIGTTPVSLRACQNVSSTEVILQIHHALYDAVSLPKLVDTLARFCGDPAYNIDNKVDLSEFIAFQNLHSPLTVKRHFWEQYLKHADKSRMPATEEASRGAIERYYRPGLYRETSRIEAFAKVRGLSVQALFLAIYARIHIHLIRQNRCDTIDDELQPRYMVIGVYLANRGYDLEGLPSLLAPTLNIVPLVIEIATDNESIFRVAQNVQSDLHQISKVEHSGVSLVEIADWTGVRLDVCVNLLRLLEADHPVQNLPAGDVQFDLLAEDGLISRDLENSGMTNADERPNTGTGFTADLQYNHQQDMEISLGAKGEFEYLGGVYKQSIDVETAIRDGALDVGLFAPKELLSESTAEFIFTNIQKELSQLGG</sequence>
<evidence type="ECO:0000256" key="4">
    <source>
        <dbReference type="ARBA" id="ARBA00022598"/>
    </source>
</evidence>
<dbReference type="SUPFAM" id="SSF47336">
    <property type="entry name" value="ACP-like"/>
    <property type="match status" value="6"/>
</dbReference>
<dbReference type="GO" id="GO:0031177">
    <property type="term" value="F:phosphopantetheine binding"/>
    <property type="evidence" value="ECO:0007669"/>
    <property type="project" value="InterPro"/>
</dbReference>
<dbReference type="InterPro" id="IPR000873">
    <property type="entry name" value="AMP-dep_synth/lig_dom"/>
</dbReference>
<dbReference type="SUPFAM" id="SSF52777">
    <property type="entry name" value="CoA-dependent acyltransferases"/>
    <property type="match status" value="12"/>
</dbReference>
<dbReference type="Gene3D" id="2.30.38.10">
    <property type="entry name" value="Luciferase, Domain 3"/>
    <property type="match status" value="2"/>
</dbReference>
<dbReference type="NCBIfam" id="TIGR01733">
    <property type="entry name" value="AA-adenyl-dom"/>
    <property type="match status" value="2"/>
</dbReference>
<name>A0A232M4J2_9EURO</name>
<feature type="domain" description="Carrier" evidence="9">
    <location>
        <begin position="4516"/>
        <end position="4590"/>
    </location>
</feature>
<dbReference type="CDD" id="cd05918">
    <property type="entry name" value="A_NRPS_SidN3_like"/>
    <property type="match status" value="1"/>
</dbReference>
<dbReference type="FunFam" id="3.40.50.980:FF:000001">
    <property type="entry name" value="Non-ribosomal peptide synthetase"/>
    <property type="match status" value="2"/>
</dbReference>
<evidence type="ECO:0000256" key="6">
    <source>
        <dbReference type="ARBA" id="ARBA00067294"/>
    </source>
</evidence>
<feature type="domain" description="Carrier" evidence="9">
    <location>
        <begin position="3405"/>
        <end position="3479"/>
    </location>
</feature>
<keyword evidence="4" id="KW-0436">Ligase</keyword>
<dbReference type="InterPro" id="IPR023213">
    <property type="entry name" value="CAT-like_dom_sf"/>
</dbReference>
<dbReference type="Gene3D" id="3.30.559.10">
    <property type="entry name" value="Chloramphenicol acetyltransferase-like domain"/>
    <property type="match status" value="6"/>
</dbReference>
<evidence type="ECO:0000256" key="5">
    <source>
        <dbReference type="ARBA" id="ARBA00029454"/>
    </source>
</evidence>
<dbReference type="PROSITE" id="PS00455">
    <property type="entry name" value="AMP_BINDING"/>
    <property type="match status" value="2"/>
</dbReference>
<dbReference type="InterPro" id="IPR036736">
    <property type="entry name" value="ACP-like_sf"/>
</dbReference>
<dbReference type="GO" id="GO:0031169">
    <property type="term" value="P:ferrichrome biosynthetic process"/>
    <property type="evidence" value="ECO:0007669"/>
    <property type="project" value="UniProtKB-ARBA"/>
</dbReference>
<proteinExistence type="inferred from homology"/>
<dbReference type="Proteomes" id="UP000243515">
    <property type="component" value="Unassembled WGS sequence"/>
</dbReference>
<dbReference type="FunFam" id="3.30.300.30:FF:000015">
    <property type="entry name" value="Nonribosomal peptide synthase SidD"/>
    <property type="match status" value="1"/>
</dbReference>
<dbReference type="PROSITE" id="PS00012">
    <property type="entry name" value="PHOSPHOPANTETHEINE"/>
    <property type="match status" value="3"/>
</dbReference>
<evidence type="ECO:0000256" key="2">
    <source>
        <dbReference type="ARBA" id="ARBA00022450"/>
    </source>
</evidence>
<dbReference type="PROSITE" id="PS50075">
    <property type="entry name" value="CARRIER"/>
    <property type="match status" value="5"/>
</dbReference>
<comment type="caution">
    <text evidence="10">The sequence shown here is derived from an EMBL/GenBank/DDBJ whole genome shotgun (WGS) entry which is preliminary data.</text>
</comment>
<keyword evidence="2" id="KW-0596">Phosphopantetheine</keyword>
<reference evidence="10 11" key="1">
    <citation type="journal article" date="2015" name="Environ. Microbiol.">
        <title>Metagenome sequence of Elaphomyces granulatus from sporocarp tissue reveals Ascomycota ectomycorrhizal fingerprints of genome expansion and a Proteobacteria-rich microbiome.</title>
        <authorList>
            <person name="Quandt C.A."/>
            <person name="Kohler A."/>
            <person name="Hesse C.N."/>
            <person name="Sharpton T.J."/>
            <person name="Martin F."/>
            <person name="Spatafora J.W."/>
        </authorList>
    </citation>
    <scope>NUCLEOTIDE SEQUENCE [LARGE SCALE GENOMIC DNA]</scope>
    <source>
        <strain evidence="10 11">OSC145934</strain>
    </source>
</reference>
<feature type="domain" description="Carrier" evidence="9">
    <location>
        <begin position="3966"/>
        <end position="4039"/>
    </location>
</feature>
<dbReference type="FunFam" id="3.40.50.12780:FF:000024">
    <property type="entry name" value="Nonribosomal siderophore peptide synthase SidC"/>
    <property type="match status" value="2"/>
</dbReference>
<evidence type="ECO:0000256" key="7">
    <source>
        <dbReference type="ARBA" id="ARBA00078302"/>
    </source>
</evidence>
<protein>
    <recommendedName>
        <fullName evidence="6">Nonribosomal peptide synthetase sidC</fullName>
    </recommendedName>
    <alternativeName>
        <fullName evidence="7">Siderophore peptide synthetase C</fullName>
    </alternativeName>
</protein>